<feature type="transmembrane region" description="Helical" evidence="1">
    <location>
        <begin position="108"/>
        <end position="128"/>
    </location>
</feature>
<dbReference type="RefSeq" id="WP_301189414.1">
    <property type="nucleotide sequence ID" value="NZ_JAPDPJ010000007.1"/>
</dbReference>
<protein>
    <submittedName>
        <fullName evidence="2">ABC transporter permease</fullName>
    </submittedName>
</protein>
<dbReference type="Proteomes" id="UP001209229">
    <property type="component" value="Unassembled WGS sequence"/>
</dbReference>
<accession>A0AAE3M268</accession>
<feature type="transmembrane region" description="Helical" evidence="1">
    <location>
        <begin position="149"/>
        <end position="181"/>
    </location>
</feature>
<feature type="transmembrane region" description="Helical" evidence="1">
    <location>
        <begin position="317"/>
        <end position="339"/>
    </location>
</feature>
<dbReference type="PANTHER" id="PTHR43471">
    <property type="entry name" value="ABC TRANSPORTER PERMEASE"/>
    <property type="match status" value="1"/>
</dbReference>
<dbReference type="GO" id="GO:0005886">
    <property type="term" value="C:plasma membrane"/>
    <property type="evidence" value="ECO:0007669"/>
    <property type="project" value="UniProtKB-SubCell"/>
</dbReference>
<keyword evidence="1" id="KW-1133">Transmembrane helix</keyword>
<dbReference type="Pfam" id="PF12679">
    <property type="entry name" value="ABC2_membrane_2"/>
    <property type="match status" value="1"/>
</dbReference>
<dbReference type="PANTHER" id="PTHR43471:SF14">
    <property type="entry name" value="ABC-2 TYPE TRANSPORT SYSTEM PERMEASE PROTEIN"/>
    <property type="match status" value="1"/>
</dbReference>
<evidence type="ECO:0000313" key="2">
    <source>
        <dbReference type="EMBL" id="MCW3785842.1"/>
    </source>
</evidence>
<keyword evidence="1" id="KW-0812">Transmembrane</keyword>
<dbReference type="EMBL" id="JAPDPJ010000007">
    <property type="protein sequence ID" value="MCW3785842.1"/>
    <property type="molecule type" value="Genomic_DNA"/>
</dbReference>
<organism evidence="2 3">
    <name type="scientific">Plebeiibacterium sediminum</name>
    <dbReference type="NCBI Taxonomy" id="2992112"/>
    <lineage>
        <taxon>Bacteria</taxon>
        <taxon>Pseudomonadati</taxon>
        <taxon>Bacteroidota</taxon>
        <taxon>Bacteroidia</taxon>
        <taxon>Marinilabiliales</taxon>
        <taxon>Marinilabiliaceae</taxon>
        <taxon>Plebeiibacterium</taxon>
    </lineage>
</organism>
<name>A0AAE3M268_9BACT</name>
<keyword evidence="3" id="KW-1185">Reference proteome</keyword>
<evidence type="ECO:0000313" key="3">
    <source>
        <dbReference type="Proteomes" id="UP001209229"/>
    </source>
</evidence>
<dbReference type="GO" id="GO:0140359">
    <property type="term" value="F:ABC-type transporter activity"/>
    <property type="evidence" value="ECO:0007669"/>
    <property type="project" value="InterPro"/>
</dbReference>
<sequence length="348" mass="38669">MKFTINTLKEEIIMSHNSQAISTFMGSSVLSHSKGEVNPFWIIVKKEIADHIRSWRFGILVIIIGLTCLGSLYVSLQNIADALQKSKVDDAFAFLKLYTVSDGKMPPYFVFLSFLGPLLGISLGFDAINSEYSRGTISRILSQPIPRDFLITAKFTASLIIISMMFLLLSFLVMGIGIISIGIAPTVEEFTRVLLFTIASIVYVSFWLSLSILLSIKFEQASTSALSGISIWLFFTVFYSILVNVVFSIIIPAGRKLSISGIQTKLAILRITPNQLFTDITNVLLSPQVRSLGPLSMEQMEGAIPTPLPVFQSLLLVWPQFVGLIAGTILCFFFSYLLFMRKDVKTLM</sequence>
<gene>
    <name evidence="2" type="ORF">OM075_05155</name>
</gene>
<dbReference type="AlphaFoldDB" id="A0AAE3M268"/>
<feature type="transmembrane region" description="Helical" evidence="1">
    <location>
        <begin position="193"/>
        <end position="216"/>
    </location>
</feature>
<keyword evidence="1" id="KW-0472">Membrane</keyword>
<feature type="transmembrane region" description="Helical" evidence="1">
    <location>
        <begin position="55"/>
        <end position="76"/>
    </location>
</feature>
<comment type="caution">
    <text evidence="2">The sequence shown here is derived from an EMBL/GenBank/DDBJ whole genome shotgun (WGS) entry which is preliminary data.</text>
</comment>
<proteinExistence type="predicted"/>
<evidence type="ECO:0000256" key="1">
    <source>
        <dbReference type="SAM" id="Phobius"/>
    </source>
</evidence>
<feature type="transmembrane region" description="Helical" evidence="1">
    <location>
        <begin position="228"/>
        <end position="251"/>
    </location>
</feature>
<reference evidence="2" key="1">
    <citation type="submission" date="2022-10" db="EMBL/GenBank/DDBJ databases">
        <authorList>
            <person name="Yu W.X."/>
        </authorList>
    </citation>
    <scope>NUCLEOTIDE SEQUENCE</scope>
    <source>
        <strain evidence="2">AAT</strain>
    </source>
</reference>